<evidence type="ECO:0000256" key="6">
    <source>
        <dbReference type="ARBA" id="ARBA00022741"/>
    </source>
</evidence>
<dbReference type="PANTHER" id="PTHR43790:SF3">
    <property type="entry name" value="D-ALLOSE IMPORT ATP-BINDING PROTEIN ALSA-RELATED"/>
    <property type="match status" value="1"/>
</dbReference>
<sequence length="502" mass="55304">MLFKTNGGKNMEKDKEPILIIEDVNKSFPGVKALNHVSLEVGRGIVHGIIGENGAGKSTLMKILSGVYTKDSGTVIFDGNTIEHTTPIQSLNMGLSIIYQELNLVNSMSVGENIFLGRFKELNGMKGVHRQAKELLDSIGCKINTYTLVEKLSVSEKQMVEIAKALSFRSKLIIMDEPSSSLTDEELEGLYQIIEGLKQKGIAIIYISHKMDEIFRLCETVTIMRDGNVIETNRIGAYTREDIIAKMVGRSIEMEFPERPRSQGNVLMEVNHLNSHKLHDISFQIKCGEILGLVGLVGAGRSEIVRAIFGADKVKGHTIKMAGRPVNIRRPADAIKAGIAFVPEDRKEEGLVLPFSVEQNISMAALKNISPNSFVNKSREQEMAREQIKALEIKTPSEKTKVVSLSGGNQQKCILARWLEMKPKVLILDEPTKGIDVGAKYEIYLLMKQIAESGSAIILISSELPEVLNMSNRVLTVSEGKITGEFNPEGISAEVIMKSALA</sequence>
<dbReference type="CDD" id="cd03216">
    <property type="entry name" value="ABC_Carb_Monos_I"/>
    <property type="match status" value="1"/>
</dbReference>
<evidence type="ECO:0000313" key="11">
    <source>
        <dbReference type="EMBL" id="KKI51532.1"/>
    </source>
</evidence>
<accession>A0A0M2NM96</accession>
<dbReference type="GO" id="GO:0016887">
    <property type="term" value="F:ATP hydrolysis activity"/>
    <property type="evidence" value="ECO:0007669"/>
    <property type="project" value="InterPro"/>
</dbReference>
<evidence type="ECO:0000256" key="5">
    <source>
        <dbReference type="ARBA" id="ARBA00022737"/>
    </source>
</evidence>
<keyword evidence="5" id="KW-0677">Repeat</keyword>
<keyword evidence="9" id="KW-0472">Membrane</keyword>
<evidence type="ECO:0000256" key="7">
    <source>
        <dbReference type="ARBA" id="ARBA00022840"/>
    </source>
</evidence>
<reference evidence="11 12" key="1">
    <citation type="submission" date="2015-04" db="EMBL/GenBank/DDBJ databases">
        <title>Draft genome sequence of bacteremic isolate Catabacter hongkongensis type strain HKU16T.</title>
        <authorList>
            <person name="Lau S.K."/>
            <person name="Teng J.L."/>
            <person name="Huang Y."/>
            <person name="Curreem S.O."/>
            <person name="Tsui S.K."/>
            <person name="Woo P.C."/>
        </authorList>
    </citation>
    <scope>NUCLEOTIDE SEQUENCE [LARGE SCALE GENOMIC DNA]</scope>
    <source>
        <strain evidence="11 12">HKU16</strain>
    </source>
</reference>
<dbReference type="Proteomes" id="UP000034076">
    <property type="component" value="Unassembled WGS sequence"/>
</dbReference>
<organism evidence="11 12">
    <name type="scientific">Christensenella hongkongensis</name>
    <dbReference type="NCBI Taxonomy" id="270498"/>
    <lineage>
        <taxon>Bacteria</taxon>
        <taxon>Bacillati</taxon>
        <taxon>Bacillota</taxon>
        <taxon>Clostridia</taxon>
        <taxon>Christensenellales</taxon>
        <taxon>Christensenellaceae</taxon>
        <taxon>Christensenella</taxon>
    </lineage>
</organism>
<dbReference type="EMBL" id="LAYJ01000076">
    <property type="protein sequence ID" value="KKI51532.1"/>
    <property type="molecule type" value="Genomic_DNA"/>
</dbReference>
<dbReference type="InterPro" id="IPR003593">
    <property type="entry name" value="AAA+_ATPase"/>
</dbReference>
<evidence type="ECO:0000256" key="8">
    <source>
        <dbReference type="ARBA" id="ARBA00022967"/>
    </source>
</evidence>
<name>A0A0M2NM96_9FIRM</name>
<dbReference type="SUPFAM" id="SSF52540">
    <property type="entry name" value="P-loop containing nucleoside triphosphate hydrolases"/>
    <property type="match status" value="2"/>
</dbReference>
<evidence type="ECO:0000256" key="9">
    <source>
        <dbReference type="ARBA" id="ARBA00023136"/>
    </source>
</evidence>
<evidence type="ECO:0000256" key="2">
    <source>
        <dbReference type="ARBA" id="ARBA00022448"/>
    </source>
</evidence>
<evidence type="ECO:0000313" key="12">
    <source>
        <dbReference type="Proteomes" id="UP000034076"/>
    </source>
</evidence>
<dbReference type="GO" id="GO:0005524">
    <property type="term" value="F:ATP binding"/>
    <property type="evidence" value="ECO:0007669"/>
    <property type="project" value="UniProtKB-KW"/>
</dbReference>
<keyword evidence="6" id="KW-0547">Nucleotide-binding</keyword>
<dbReference type="AlphaFoldDB" id="A0A0M2NM96"/>
<dbReference type="Pfam" id="PF00005">
    <property type="entry name" value="ABC_tran"/>
    <property type="match status" value="2"/>
</dbReference>
<dbReference type="InterPro" id="IPR027417">
    <property type="entry name" value="P-loop_NTPase"/>
</dbReference>
<dbReference type="SMART" id="SM00382">
    <property type="entry name" value="AAA"/>
    <property type="match status" value="2"/>
</dbReference>
<comment type="subcellular location">
    <subcellularLocation>
        <location evidence="1">Cell membrane</location>
        <topology evidence="1">Peripheral membrane protein</topology>
    </subcellularLocation>
</comment>
<keyword evidence="12" id="KW-1185">Reference proteome</keyword>
<dbReference type="STRING" id="270498.CHK_1024"/>
<feature type="domain" description="ABC transporter" evidence="10">
    <location>
        <begin position="19"/>
        <end position="251"/>
    </location>
</feature>
<dbReference type="PROSITE" id="PS50893">
    <property type="entry name" value="ABC_TRANSPORTER_2"/>
    <property type="match status" value="2"/>
</dbReference>
<dbReference type="CDD" id="cd03215">
    <property type="entry name" value="ABC_Carb_Monos_II"/>
    <property type="match status" value="1"/>
</dbReference>
<evidence type="ECO:0000256" key="4">
    <source>
        <dbReference type="ARBA" id="ARBA00022597"/>
    </source>
</evidence>
<proteinExistence type="predicted"/>
<gene>
    <name evidence="11" type="ORF">CHK_1024</name>
</gene>
<keyword evidence="8" id="KW-1278">Translocase</keyword>
<dbReference type="PANTHER" id="PTHR43790">
    <property type="entry name" value="CARBOHYDRATE TRANSPORT ATP-BINDING PROTEIN MG119-RELATED"/>
    <property type="match status" value="1"/>
</dbReference>
<dbReference type="Gene3D" id="3.40.50.300">
    <property type="entry name" value="P-loop containing nucleotide triphosphate hydrolases"/>
    <property type="match status" value="2"/>
</dbReference>
<protein>
    <submittedName>
        <fullName evidence="11">Ribose ABC transport system, ATP-binding protein RbsA</fullName>
    </submittedName>
</protein>
<dbReference type="GO" id="GO:0005886">
    <property type="term" value="C:plasma membrane"/>
    <property type="evidence" value="ECO:0007669"/>
    <property type="project" value="UniProtKB-SubCell"/>
</dbReference>
<dbReference type="InterPro" id="IPR003439">
    <property type="entry name" value="ABC_transporter-like_ATP-bd"/>
</dbReference>
<dbReference type="InterPro" id="IPR050107">
    <property type="entry name" value="ABC_carbohydrate_import_ATPase"/>
</dbReference>
<keyword evidence="3" id="KW-1003">Cell membrane</keyword>
<keyword evidence="4" id="KW-0762">Sugar transport</keyword>
<comment type="caution">
    <text evidence="11">The sequence shown here is derived from an EMBL/GenBank/DDBJ whole genome shotgun (WGS) entry which is preliminary data.</text>
</comment>
<evidence type="ECO:0000256" key="3">
    <source>
        <dbReference type="ARBA" id="ARBA00022475"/>
    </source>
</evidence>
<keyword evidence="7 11" id="KW-0067">ATP-binding</keyword>
<dbReference type="FunFam" id="3.40.50.300:FF:000127">
    <property type="entry name" value="Ribose import ATP-binding protein RbsA"/>
    <property type="match status" value="1"/>
</dbReference>
<feature type="domain" description="ABC transporter" evidence="10">
    <location>
        <begin position="262"/>
        <end position="502"/>
    </location>
</feature>
<evidence type="ECO:0000256" key="1">
    <source>
        <dbReference type="ARBA" id="ARBA00004202"/>
    </source>
</evidence>
<evidence type="ECO:0000259" key="10">
    <source>
        <dbReference type="PROSITE" id="PS50893"/>
    </source>
</evidence>
<keyword evidence="2" id="KW-0813">Transport</keyword>